<protein>
    <submittedName>
        <fullName evidence="2">Uncharacterized protein</fullName>
    </submittedName>
</protein>
<dbReference type="Proteomes" id="UP000095283">
    <property type="component" value="Unplaced"/>
</dbReference>
<dbReference type="AlphaFoldDB" id="A0A1I7X957"/>
<name>A0A1I7X957_HETBA</name>
<sequence>MQKCKKEVLASSRSPAKTLPGIFYRSSLSATSSLMALWCRSCEVAKAAQDRFRSGTTRRSPFLCPSYCQTRPMESCATIAIRNSCFFPFFFFQGFLEPRRLPQCSLEPGFWLSALLPPPLREESGIILDASEAFGT</sequence>
<evidence type="ECO:0000313" key="2">
    <source>
        <dbReference type="WBParaSite" id="Hba_14192"/>
    </source>
</evidence>
<proteinExistence type="predicted"/>
<organism evidence="1 2">
    <name type="scientific">Heterorhabditis bacteriophora</name>
    <name type="common">Entomopathogenic nematode worm</name>
    <dbReference type="NCBI Taxonomy" id="37862"/>
    <lineage>
        <taxon>Eukaryota</taxon>
        <taxon>Metazoa</taxon>
        <taxon>Ecdysozoa</taxon>
        <taxon>Nematoda</taxon>
        <taxon>Chromadorea</taxon>
        <taxon>Rhabditida</taxon>
        <taxon>Rhabditina</taxon>
        <taxon>Rhabditomorpha</taxon>
        <taxon>Strongyloidea</taxon>
        <taxon>Heterorhabditidae</taxon>
        <taxon>Heterorhabditis</taxon>
    </lineage>
</organism>
<dbReference type="WBParaSite" id="Hba_14192">
    <property type="protein sequence ID" value="Hba_14192"/>
    <property type="gene ID" value="Hba_14192"/>
</dbReference>
<keyword evidence="1" id="KW-1185">Reference proteome</keyword>
<reference evidence="2" key="1">
    <citation type="submission" date="2016-11" db="UniProtKB">
        <authorList>
            <consortium name="WormBaseParasite"/>
        </authorList>
    </citation>
    <scope>IDENTIFICATION</scope>
</reference>
<evidence type="ECO:0000313" key="1">
    <source>
        <dbReference type="Proteomes" id="UP000095283"/>
    </source>
</evidence>
<accession>A0A1I7X957</accession>